<dbReference type="AlphaFoldDB" id="A0A7W5AUB2"/>
<dbReference type="InterPro" id="IPR017850">
    <property type="entry name" value="Alkaline_phosphatase_core_sf"/>
</dbReference>
<dbReference type="RefSeq" id="WP_183597542.1">
    <property type="nucleotide sequence ID" value="NZ_JACHXK010000002.1"/>
</dbReference>
<dbReference type="Pfam" id="PF13385">
    <property type="entry name" value="Laminin_G_3"/>
    <property type="match status" value="1"/>
</dbReference>
<comment type="caution">
    <text evidence="4">The sequence shown here is derived from an EMBL/GenBank/DDBJ whole genome shotgun (WGS) entry which is preliminary data.</text>
</comment>
<feature type="chain" id="PRO_5030507810" description="Cohesin domain-containing protein" evidence="2">
    <location>
        <begin position="35"/>
        <end position="1017"/>
    </location>
</feature>
<protein>
    <recommendedName>
        <fullName evidence="3">Cohesin domain-containing protein</fullName>
    </recommendedName>
</protein>
<feature type="signal peptide" evidence="2">
    <location>
        <begin position="1"/>
        <end position="34"/>
    </location>
</feature>
<feature type="region of interest" description="Disordered" evidence="1">
    <location>
        <begin position="854"/>
        <end position="894"/>
    </location>
</feature>
<reference evidence="4 5" key="1">
    <citation type="submission" date="2020-08" db="EMBL/GenBank/DDBJ databases">
        <title>Genomic Encyclopedia of Type Strains, Phase III (KMG-III): the genomes of soil and plant-associated and newly described type strains.</title>
        <authorList>
            <person name="Whitman W."/>
        </authorList>
    </citation>
    <scope>NUCLEOTIDE SEQUENCE [LARGE SCALE GENOMIC DNA]</scope>
    <source>
        <strain evidence="4 5">CECT 5862</strain>
    </source>
</reference>
<dbReference type="GO" id="GO:0030246">
    <property type="term" value="F:carbohydrate binding"/>
    <property type="evidence" value="ECO:0007669"/>
    <property type="project" value="InterPro"/>
</dbReference>
<keyword evidence="5" id="KW-1185">Reference proteome</keyword>
<feature type="domain" description="Cohesin" evidence="3">
    <location>
        <begin position="887"/>
        <end position="999"/>
    </location>
</feature>
<dbReference type="InterPro" id="IPR013320">
    <property type="entry name" value="ConA-like_dom_sf"/>
</dbReference>
<dbReference type="Pfam" id="PF00963">
    <property type="entry name" value="Cohesin"/>
    <property type="match status" value="1"/>
</dbReference>
<dbReference type="SUPFAM" id="SSF53649">
    <property type="entry name" value="Alkaline phosphatase-like"/>
    <property type="match status" value="1"/>
</dbReference>
<sequence length="1017" mass="107968">MKSSLIKSAAASLVAVMLMSGTNLLPWSSSQAFAAVESADQSLLLHFENNLTDSSPGKLTTTAVGNPAYVNGRIGQALSLTAGGGSKPYVSLGNQLQYGTSQNFTLSFWVKSASVTSDPAVISNKDWNSGSNVGYVVALKGTALKWNYNTAGGTRMDADIPDVVNGTWQHIVISHDRKNGRVDFYKNGAPVAITKINGNYYNNSTSAMSLAGRTGTLDSGLTTNIGNDGTGTYSARLNAQLDDMTVLNRAVTAEEVAELYNAAPPIEVSDTFKGTLSFVGAAKTVQGSEFTELLDLRTPDMTSAITAVKATVMYDHERFEFVSATKTSQIDSSVPGVLKLTINASGVYNITDPLEFAKSAVSKLTFRTKAGSGAGQIAVIDAQFYTNGTEYVKESFRAKPKTVQIMSKADQDLNKDGHITIGDIALADKLPADTISSIADQVKYMPYKRVVVIGIDGAGVAISPDAPYWETAGSKRETVGSRLNIPSIRNLVDHGAVTYTAKTNLPSSSSPNWGAMINGVDYNKHLIDNNVSAAYTYSETSPYPSMFKKVREAIPSAKIAAFSTWSNIINGHIEPSLGVEGHSLGDEGDLEAFQQYVADGKADDSSLIFFQFDELDGAGHSYGFYTKKYYEQLNEMDHLVGGIHESLEDRGLLDDTLILMIADHGGGTENADGTLGSATSHGQDSALARTMFIAANGRTVATDTNKEKVLEGGTTKDLAATVLTALQLDVNIGDSKVVNGMFIPQQEQQQQGARNLTLTKVVNAQTQATTGFELSYDDSAAKALDIEFDYADLDIQSISAAQDGVKVIKHEAQDGKARIILKADSLLPSGVPLVNITLNAAGNAASAELTKAMAASTDGEETMPNLKSEQKNDETEPPVTVQQTTLSGSSSVTSGSTFSVNFGLKEMTSHVYAQDVTIQYDPSKAEFVSAKSLLDHVQLLETAQVKPGEIRLLVASEGADHYLTGTQESLELTFKAASVGENTATAIAVQSAVVSDGNGIRARSGGTRYHDQAGNGN</sequence>
<dbReference type="GO" id="GO:0000272">
    <property type="term" value="P:polysaccharide catabolic process"/>
    <property type="evidence" value="ECO:0007669"/>
    <property type="project" value="InterPro"/>
</dbReference>
<evidence type="ECO:0000313" key="5">
    <source>
        <dbReference type="Proteomes" id="UP000570361"/>
    </source>
</evidence>
<evidence type="ECO:0000256" key="2">
    <source>
        <dbReference type="SAM" id="SignalP"/>
    </source>
</evidence>
<keyword evidence="2" id="KW-0732">Signal</keyword>
<dbReference type="SUPFAM" id="SSF49384">
    <property type="entry name" value="Carbohydrate-binding domain"/>
    <property type="match status" value="2"/>
</dbReference>
<dbReference type="PANTHER" id="PTHR10151">
    <property type="entry name" value="ECTONUCLEOTIDE PYROPHOSPHATASE/PHOSPHODIESTERASE"/>
    <property type="match status" value="1"/>
</dbReference>
<name>A0A7W5AUB2_9BACL</name>
<evidence type="ECO:0000313" key="4">
    <source>
        <dbReference type="EMBL" id="MBB3108915.1"/>
    </source>
</evidence>
<proteinExistence type="predicted"/>
<dbReference type="Pfam" id="PF01663">
    <property type="entry name" value="Phosphodiest"/>
    <property type="match status" value="1"/>
</dbReference>
<dbReference type="Gene3D" id="2.60.40.680">
    <property type="match status" value="3"/>
</dbReference>
<evidence type="ECO:0000259" key="3">
    <source>
        <dbReference type="Pfam" id="PF00963"/>
    </source>
</evidence>
<accession>A0A7W5AUB2</accession>
<organism evidence="4 5">
    <name type="scientific">Paenibacillus phyllosphaerae</name>
    <dbReference type="NCBI Taxonomy" id="274593"/>
    <lineage>
        <taxon>Bacteria</taxon>
        <taxon>Bacillati</taxon>
        <taxon>Bacillota</taxon>
        <taxon>Bacilli</taxon>
        <taxon>Bacillales</taxon>
        <taxon>Paenibacillaceae</taxon>
        <taxon>Paenibacillus</taxon>
    </lineage>
</organism>
<dbReference type="CDD" id="cd00016">
    <property type="entry name" value="ALP_like"/>
    <property type="match status" value="1"/>
</dbReference>
<dbReference type="SUPFAM" id="SSF49899">
    <property type="entry name" value="Concanavalin A-like lectins/glucanases"/>
    <property type="match status" value="1"/>
</dbReference>
<dbReference type="Gene3D" id="3.40.720.10">
    <property type="entry name" value="Alkaline Phosphatase, subunit A"/>
    <property type="match status" value="1"/>
</dbReference>
<feature type="compositionally biased region" description="Low complexity" evidence="1">
    <location>
        <begin position="879"/>
        <end position="894"/>
    </location>
</feature>
<dbReference type="InterPro" id="IPR008965">
    <property type="entry name" value="CBM2/CBM3_carb-bd_dom_sf"/>
</dbReference>
<evidence type="ECO:0000256" key="1">
    <source>
        <dbReference type="SAM" id="MobiDB-lite"/>
    </source>
</evidence>
<dbReference type="Proteomes" id="UP000570361">
    <property type="component" value="Unassembled WGS sequence"/>
</dbReference>
<dbReference type="InterPro" id="IPR002102">
    <property type="entry name" value="Cohesin_dom"/>
</dbReference>
<dbReference type="PANTHER" id="PTHR10151:SF120">
    <property type="entry name" value="BIS(5'-ADENOSYL)-TRIPHOSPHATASE"/>
    <property type="match status" value="1"/>
</dbReference>
<dbReference type="InterPro" id="IPR002591">
    <property type="entry name" value="Phosphodiest/P_Trfase"/>
</dbReference>
<dbReference type="GO" id="GO:0016787">
    <property type="term" value="F:hydrolase activity"/>
    <property type="evidence" value="ECO:0007669"/>
    <property type="project" value="UniProtKB-ARBA"/>
</dbReference>
<dbReference type="Gene3D" id="2.60.120.200">
    <property type="match status" value="1"/>
</dbReference>
<dbReference type="CDD" id="cd08547">
    <property type="entry name" value="Type_II_cohesin"/>
    <property type="match status" value="1"/>
</dbReference>
<dbReference type="EMBL" id="JACHXK010000002">
    <property type="protein sequence ID" value="MBB3108915.1"/>
    <property type="molecule type" value="Genomic_DNA"/>
</dbReference>
<gene>
    <name evidence="4" type="ORF">FHS18_000967</name>
</gene>